<feature type="compositionally biased region" description="Low complexity" evidence="4">
    <location>
        <begin position="778"/>
        <end position="790"/>
    </location>
</feature>
<evidence type="ECO:0000256" key="1">
    <source>
        <dbReference type="ARBA" id="ARBA00007662"/>
    </source>
</evidence>
<feature type="domain" description="SAM" evidence="5">
    <location>
        <begin position="699"/>
        <end position="762"/>
    </location>
</feature>
<feature type="region of interest" description="Disordered" evidence="4">
    <location>
        <begin position="450"/>
        <end position="498"/>
    </location>
</feature>
<dbReference type="Proteomes" id="UP001153636">
    <property type="component" value="Chromosome 2"/>
</dbReference>
<dbReference type="InterPro" id="IPR001660">
    <property type="entry name" value="SAM"/>
</dbReference>
<comment type="similarity">
    <text evidence="1">Belongs to the BicC family.</text>
</comment>
<evidence type="ECO:0000256" key="3">
    <source>
        <dbReference type="PROSITE-ProRule" id="PRU00117"/>
    </source>
</evidence>
<dbReference type="SUPFAM" id="SSF54791">
    <property type="entry name" value="Eukaryotic type KH-domain (KH-domain type I)"/>
    <property type="match status" value="3"/>
</dbReference>
<evidence type="ECO:0000259" key="5">
    <source>
        <dbReference type="PROSITE" id="PS50105"/>
    </source>
</evidence>
<feature type="region of interest" description="Disordered" evidence="4">
    <location>
        <begin position="541"/>
        <end position="603"/>
    </location>
</feature>
<dbReference type="PROSITE" id="PS50084">
    <property type="entry name" value="KH_TYPE_1"/>
    <property type="match status" value="2"/>
</dbReference>
<name>A0A9P0GBA8_9CUCU</name>
<feature type="compositionally biased region" description="Low complexity" evidence="4">
    <location>
        <begin position="542"/>
        <end position="556"/>
    </location>
</feature>
<dbReference type="GO" id="GO:0010468">
    <property type="term" value="P:regulation of gene expression"/>
    <property type="evidence" value="ECO:0007669"/>
    <property type="project" value="UniProtKB-ARBA"/>
</dbReference>
<feature type="region of interest" description="Disordered" evidence="4">
    <location>
        <begin position="766"/>
        <end position="790"/>
    </location>
</feature>
<proteinExistence type="inferred from homology"/>
<dbReference type="PROSITE" id="PS50105">
    <property type="entry name" value="SAM_DOMAIN"/>
    <property type="match status" value="1"/>
</dbReference>
<dbReference type="Pfam" id="PF00536">
    <property type="entry name" value="SAM_1"/>
    <property type="match status" value="1"/>
</dbReference>
<dbReference type="Pfam" id="PF22985">
    <property type="entry name" value="KH_BICC1"/>
    <property type="match status" value="2"/>
</dbReference>
<dbReference type="SUPFAM" id="SSF47769">
    <property type="entry name" value="SAM/Pointed domain"/>
    <property type="match status" value="1"/>
</dbReference>
<evidence type="ECO:0000313" key="6">
    <source>
        <dbReference type="EMBL" id="CAH1106953.1"/>
    </source>
</evidence>
<dbReference type="CDD" id="cd22420">
    <property type="entry name" value="KH-I_BICC1_rpt1"/>
    <property type="match status" value="1"/>
</dbReference>
<dbReference type="OrthoDB" id="271862at2759"/>
<evidence type="ECO:0000313" key="7">
    <source>
        <dbReference type="Proteomes" id="UP001153636"/>
    </source>
</evidence>
<dbReference type="GO" id="GO:0005737">
    <property type="term" value="C:cytoplasm"/>
    <property type="evidence" value="ECO:0007669"/>
    <property type="project" value="TreeGrafter"/>
</dbReference>
<dbReference type="InterPro" id="IPR013761">
    <property type="entry name" value="SAM/pointed_sf"/>
</dbReference>
<dbReference type="InterPro" id="IPR047554">
    <property type="entry name" value="BICC1_KH-I_rpt2"/>
</dbReference>
<dbReference type="Pfam" id="PF24234">
    <property type="entry name" value="KH_BICC1_1st"/>
    <property type="match status" value="1"/>
</dbReference>
<dbReference type="Gene3D" id="1.10.150.50">
    <property type="entry name" value="Transcription Factor, Ets-1"/>
    <property type="match status" value="1"/>
</dbReference>
<feature type="compositionally biased region" description="Polar residues" evidence="4">
    <location>
        <begin position="478"/>
        <end position="493"/>
    </location>
</feature>
<reference evidence="6" key="1">
    <citation type="submission" date="2022-01" db="EMBL/GenBank/DDBJ databases">
        <authorList>
            <person name="King R."/>
        </authorList>
    </citation>
    <scope>NUCLEOTIDE SEQUENCE</scope>
</reference>
<dbReference type="InterPro" id="IPR004088">
    <property type="entry name" value="KH_dom_type_1"/>
</dbReference>
<dbReference type="Gene3D" id="3.30.310.270">
    <property type="match status" value="2"/>
</dbReference>
<dbReference type="PANTHER" id="PTHR10627">
    <property type="entry name" value="SCP160"/>
    <property type="match status" value="1"/>
</dbReference>
<accession>A0A9P0GBA8</accession>
<dbReference type="SMART" id="SM00454">
    <property type="entry name" value="SAM"/>
    <property type="match status" value="1"/>
</dbReference>
<dbReference type="InterPro" id="IPR054727">
    <property type="entry name" value="BICC1_KH"/>
</dbReference>
<dbReference type="PANTHER" id="PTHR10627:SF69">
    <property type="entry name" value="PROTEIN BICAUDAL C"/>
    <property type="match status" value="1"/>
</dbReference>
<dbReference type="InterPro" id="IPR036612">
    <property type="entry name" value="KH_dom_type_1_sf"/>
</dbReference>
<gene>
    <name evidence="6" type="ORF">PSYICH_LOCUS7479</name>
</gene>
<feature type="compositionally biased region" description="Polar residues" evidence="4">
    <location>
        <begin position="571"/>
        <end position="586"/>
    </location>
</feature>
<dbReference type="CDD" id="cd22421">
    <property type="entry name" value="KH-I_BICC1_rpt2"/>
    <property type="match status" value="1"/>
</dbReference>
<sequence length="790" mass="88406">MACNFLPNRVLDINKNSDTLSEVSESGTATSEWTSNWDSKEELKDLLSKLGLKEVSDLHQDRFRVDRKKLEQMLTGDTEALIPADVFFAKVMEETDTYITWPNKLKIGAKSKKDPHVRIAGRPEDVKAAKERIVTLLDTRCNRITMKMDVSYTDHSHIIGKGGLSIKRVMEETQCHVHFPDSNRSNPLEKSNQVSISGDIHGVESARSRVRELTPLIFGFELPITTQNIDLTSSYITKIQEQYRVQVMFKTRPKLHATLVLVKGFEWEVDQVKQATNLLMEYMCENLASQIPVQMSMEISPHHHPVVLGKNHSNLKLIIQETNCQIMFPDAMDPNIPNLKKSNVNISGNINNIYRARQLLIGSLPLMIIFDLPEECTTLRTRQDQVMAIMTNFEVSISIREKAKQNARACVVKGVEKNAENIYRARNYILGLDEVCVEADVPLSYHLHSAQPASQASPKASHAPPANNNGHSIVPMTPTWQNNPSTPTPQNSGPPFVGMVQRPQFVYNVSQQSMGSSGYQSISQFTNSSLGLEPTCEIENYSTSSKNSSISSSMSSPRGPTSPFHRPFNMEQGQKNELPSVLNFSSGYHGPSVDRRQDNLTPADFDSKRLAGFRAMQSKPTNGAYRQPNSSWSGYFISHTSPNAFAEVLKQKKHEEEEVWNVPSKRDETLYPNTAGTTLNNSDILDHGPNRILNNMLSSDINDLPTLLSSVGLDRFNSTFTKHEIDLTVFSTLTDKDLMEIGINTFGARRKILLLISELNQRTNSFSAAPGAERKKSSLTSSSSSASEKW</sequence>
<feature type="compositionally biased region" description="Low complexity" evidence="4">
    <location>
        <begin position="450"/>
        <end position="466"/>
    </location>
</feature>
<dbReference type="GO" id="GO:0003723">
    <property type="term" value="F:RNA binding"/>
    <property type="evidence" value="ECO:0007669"/>
    <property type="project" value="UniProtKB-UniRule"/>
</dbReference>
<keyword evidence="7" id="KW-1185">Reference proteome</keyword>
<dbReference type="AlphaFoldDB" id="A0A9P0GBA8"/>
<dbReference type="Pfam" id="PF00013">
    <property type="entry name" value="KH_1"/>
    <property type="match status" value="2"/>
</dbReference>
<evidence type="ECO:0000256" key="4">
    <source>
        <dbReference type="SAM" id="MobiDB-lite"/>
    </source>
</evidence>
<dbReference type="InterPro" id="IPR004087">
    <property type="entry name" value="KH_dom"/>
</dbReference>
<protein>
    <recommendedName>
        <fullName evidence="5">SAM domain-containing protein</fullName>
    </recommendedName>
</protein>
<dbReference type="SMART" id="SM00322">
    <property type="entry name" value="KH"/>
    <property type="match status" value="2"/>
</dbReference>
<keyword evidence="3" id="KW-0694">RNA-binding</keyword>
<dbReference type="EMBL" id="OV651814">
    <property type="protein sequence ID" value="CAH1106953.1"/>
    <property type="molecule type" value="Genomic_DNA"/>
</dbReference>
<evidence type="ECO:0000256" key="2">
    <source>
        <dbReference type="ARBA" id="ARBA00022737"/>
    </source>
</evidence>
<dbReference type="InterPro" id="IPR047549">
    <property type="entry name" value="BICC1_KH-I_rpt1"/>
</dbReference>
<keyword evidence="2" id="KW-0677">Repeat</keyword>
<organism evidence="6 7">
    <name type="scientific">Psylliodes chrysocephalus</name>
    <dbReference type="NCBI Taxonomy" id="3402493"/>
    <lineage>
        <taxon>Eukaryota</taxon>
        <taxon>Metazoa</taxon>
        <taxon>Ecdysozoa</taxon>
        <taxon>Arthropoda</taxon>
        <taxon>Hexapoda</taxon>
        <taxon>Insecta</taxon>
        <taxon>Pterygota</taxon>
        <taxon>Neoptera</taxon>
        <taxon>Endopterygota</taxon>
        <taxon>Coleoptera</taxon>
        <taxon>Polyphaga</taxon>
        <taxon>Cucujiformia</taxon>
        <taxon>Chrysomeloidea</taxon>
        <taxon>Chrysomelidae</taxon>
        <taxon>Galerucinae</taxon>
        <taxon>Alticini</taxon>
        <taxon>Psylliodes</taxon>
    </lineage>
</organism>